<dbReference type="SMART" id="SM00129">
    <property type="entry name" value="KISc"/>
    <property type="match status" value="1"/>
</dbReference>
<dbReference type="PROSITE" id="PS00411">
    <property type="entry name" value="KINESIN_MOTOR_1"/>
    <property type="match status" value="1"/>
</dbReference>
<dbReference type="InterPro" id="IPR027640">
    <property type="entry name" value="Kinesin-like_fam"/>
</dbReference>
<dbReference type="PANTHER" id="PTHR47968:SF54">
    <property type="entry name" value="KINESIN-LIKE PROTEIN NACK2"/>
    <property type="match status" value="1"/>
</dbReference>
<gene>
    <name evidence="11" type="ORF">SLEP1_g4098</name>
</gene>
<feature type="compositionally biased region" description="Low complexity" evidence="9">
    <location>
        <begin position="695"/>
        <end position="712"/>
    </location>
</feature>
<accession>A0AAV5HX98</accession>
<evidence type="ECO:0000256" key="4">
    <source>
        <dbReference type="ARBA" id="ARBA00022840"/>
    </source>
</evidence>
<feature type="region of interest" description="Disordered" evidence="9">
    <location>
        <begin position="691"/>
        <end position="712"/>
    </location>
</feature>
<feature type="coiled-coil region" evidence="8">
    <location>
        <begin position="376"/>
        <end position="447"/>
    </location>
</feature>
<dbReference type="Gene3D" id="3.40.850.10">
    <property type="entry name" value="Kinesin motor domain"/>
    <property type="match status" value="1"/>
</dbReference>
<feature type="binding site" evidence="7">
    <location>
        <begin position="130"/>
        <end position="137"/>
    </location>
    <ligand>
        <name>ATP</name>
        <dbReference type="ChEBI" id="CHEBI:30616"/>
    </ligand>
</feature>
<dbReference type="CDD" id="cd01374">
    <property type="entry name" value="KISc_CENP_E"/>
    <property type="match status" value="1"/>
</dbReference>
<dbReference type="PANTHER" id="PTHR47968">
    <property type="entry name" value="CENTROMERE PROTEIN E"/>
    <property type="match status" value="1"/>
</dbReference>
<dbReference type="Pfam" id="PF11995">
    <property type="entry name" value="DUF3490"/>
    <property type="match status" value="1"/>
</dbReference>
<sequence>MDRKGEKEKVEGDRDRFVETENMGEETPLQMHGELQGQRSSEETIFVSVRLRPLNEKEIVRNGESDWECINKNTIVFKHSMPERSMFPAAYTFDRVFGCDCPTKEVYAEGAKEIALSVLNGINSTIFAYGQTSSGKTYTMSGITEFAMADIYDYVDRHQEREFVLKFSAMEIYNEHVRDLLSSDCTPLRLLDDPERGTVVERLIEETLRDKEHLEELLSICEAQRQIGETSLNETSSRSHQILRLTVESSSRDYSGAQNSSTLTASVNFVDLAGSERASQTVSAGARLKEGCHINRSLLTLGTVIRKLSKGRNGQHIPYRDSKLTRILQNSLGANGRTAIICTMSPASSHVEQSRNTLLFASCAKEVTTNAQVNLVMSDKALVKLLQRELARLEGEMKSLVSGSGRGDSTKLLKEKEILIEQMDKEIKELTRQRDLAQSRVENLLRSVGDIQTPKQDEYLAMATPNLANPRRLAAFNQLRTFDEPNTPSYNQYLELSLNADDKFLLDDGTPNFIRLDPCQDWEEVAQKTHGESTDFCKEVRCIEIEKPCIKTNAKAYDESLTDSEEKEEKLVKIRSIEDGAASLPQKVDMHSSPMSIGETNNENDAEIEGTTLKLKADFSSAIVGNNEGKLAITEKEEKSAITGAVSEDSVPSAHKGDRPSQLNTDDTYDALRGRIQELKSTIKYLIKLQGVEQSPTSSDTSGASSRSISRSRSCRAVLNTATSSPLSTPPTGFERNFPGLPRGICQNLSELKYDSLNQDISSRTSLRCGSFDARTLKGLDMEDITGIHEPNEREKLQLGDQIGHGPVRKRTLSLDFATMGKGMTLQSNKQSHENMEDSTSIHDFAPGSNGRPQCHLERQLGDDSVRKRTSTSLDFVPRISEMNPLSRKQSSEDMVHGVADKAEESLEIKKDTTEPASPSEFEIQQRQIIELWDACYVPLIHRTYFFLLFKGDPSDAVYMEVELRRLSFLKNSLPSGTNARNDNRNATIMSSMKDLNRERATLSRQVPKKFSRREREELYKKWSIELNTKQRAQQLARRLWTDTKDMEHIKQSAALVAKLIGFVEPSQAPKEVFGLSFLPRNFTRRSYSWK</sequence>
<dbReference type="FunFam" id="3.40.850.10:FF:000016">
    <property type="entry name" value="Kinesin-like protein"/>
    <property type="match status" value="1"/>
</dbReference>
<dbReference type="GO" id="GO:0008017">
    <property type="term" value="F:microtubule binding"/>
    <property type="evidence" value="ECO:0007669"/>
    <property type="project" value="InterPro"/>
</dbReference>
<evidence type="ECO:0000256" key="1">
    <source>
        <dbReference type="ARBA" id="ARBA00007310"/>
    </source>
</evidence>
<reference evidence="11 12" key="1">
    <citation type="journal article" date="2021" name="Commun. Biol.">
        <title>The genome of Shorea leprosula (Dipterocarpaceae) highlights the ecological relevance of drought in aseasonal tropical rainforests.</title>
        <authorList>
            <person name="Ng K.K.S."/>
            <person name="Kobayashi M.J."/>
            <person name="Fawcett J.A."/>
            <person name="Hatakeyama M."/>
            <person name="Paape T."/>
            <person name="Ng C.H."/>
            <person name="Ang C.C."/>
            <person name="Tnah L.H."/>
            <person name="Lee C.T."/>
            <person name="Nishiyama T."/>
            <person name="Sese J."/>
            <person name="O'Brien M.J."/>
            <person name="Copetti D."/>
            <person name="Mohd Noor M.I."/>
            <person name="Ong R.C."/>
            <person name="Putra M."/>
            <person name="Sireger I.Z."/>
            <person name="Indrioko S."/>
            <person name="Kosugi Y."/>
            <person name="Izuno A."/>
            <person name="Isagi Y."/>
            <person name="Lee S.L."/>
            <person name="Shimizu K.K."/>
        </authorList>
    </citation>
    <scope>NUCLEOTIDE SEQUENCE [LARGE SCALE GENOMIC DNA]</scope>
    <source>
        <strain evidence="11">214</strain>
    </source>
</reference>
<proteinExistence type="inferred from homology"/>
<evidence type="ECO:0000256" key="6">
    <source>
        <dbReference type="ARBA" id="ARBA00023175"/>
    </source>
</evidence>
<feature type="compositionally biased region" description="Basic and acidic residues" evidence="9">
    <location>
        <begin position="1"/>
        <end position="19"/>
    </location>
</feature>
<name>A0AAV5HX98_9ROSI</name>
<dbReference type="InterPro" id="IPR036961">
    <property type="entry name" value="Kinesin_motor_dom_sf"/>
</dbReference>
<evidence type="ECO:0000259" key="10">
    <source>
        <dbReference type="PROSITE" id="PS50067"/>
    </source>
</evidence>
<keyword evidence="2" id="KW-0493">Microtubule</keyword>
<dbReference type="Proteomes" id="UP001054252">
    <property type="component" value="Unassembled WGS sequence"/>
</dbReference>
<feature type="domain" description="Kinesin motor" evidence="10">
    <location>
        <begin position="44"/>
        <end position="367"/>
    </location>
</feature>
<dbReference type="AlphaFoldDB" id="A0AAV5HX98"/>
<dbReference type="PRINTS" id="PR00380">
    <property type="entry name" value="KINESINHEAVY"/>
</dbReference>
<feature type="region of interest" description="Disordered" evidence="9">
    <location>
        <begin position="638"/>
        <end position="666"/>
    </location>
</feature>
<comment type="similarity">
    <text evidence="1">Belongs to the TRAFAC class myosin-kinesin ATPase superfamily. Kinesin family. KIN-7 subfamily.</text>
</comment>
<dbReference type="SUPFAM" id="SSF52540">
    <property type="entry name" value="P-loop containing nucleoside triphosphate hydrolases"/>
    <property type="match status" value="1"/>
</dbReference>
<dbReference type="InterPro" id="IPR001752">
    <property type="entry name" value="Kinesin_motor_dom"/>
</dbReference>
<evidence type="ECO:0000313" key="12">
    <source>
        <dbReference type="Proteomes" id="UP001054252"/>
    </source>
</evidence>
<evidence type="ECO:0000256" key="9">
    <source>
        <dbReference type="SAM" id="MobiDB-lite"/>
    </source>
</evidence>
<evidence type="ECO:0000256" key="3">
    <source>
        <dbReference type="ARBA" id="ARBA00022741"/>
    </source>
</evidence>
<organism evidence="11 12">
    <name type="scientific">Rubroshorea leprosula</name>
    <dbReference type="NCBI Taxonomy" id="152421"/>
    <lineage>
        <taxon>Eukaryota</taxon>
        <taxon>Viridiplantae</taxon>
        <taxon>Streptophyta</taxon>
        <taxon>Embryophyta</taxon>
        <taxon>Tracheophyta</taxon>
        <taxon>Spermatophyta</taxon>
        <taxon>Magnoliopsida</taxon>
        <taxon>eudicotyledons</taxon>
        <taxon>Gunneridae</taxon>
        <taxon>Pentapetalae</taxon>
        <taxon>rosids</taxon>
        <taxon>malvids</taxon>
        <taxon>Malvales</taxon>
        <taxon>Dipterocarpaceae</taxon>
        <taxon>Rubroshorea</taxon>
    </lineage>
</organism>
<dbReference type="EMBL" id="BPVZ01000004">
    <property type="protein sequence ID" value="GKU90051.1"/>
    <property type="molecule type" value="Genomic_DNA"/>
</dbReference>
<protein>
    <recommendedName>
        <fullName evidence="10">Kinesin motor domain-containing protein</fullName>
    </recommendedName>
</protein>
<keyword evidence="4 7" id="KW-0067">ATP-binding</keyword>
<dbReference type="GO" id="GO:0007018">
    <property type="term" value="P:microtubule-based movement"/>
    <property type="evidence" value="ECO:0007669"/>
    <property type="project" value="InterPro"/>
</dbReference>
<feature type="region of interest" description="Disordered" evidence="9">
    <location>
        <begin position="1"/>
        <end position="37"/>
    </location>
</feature>
<evidence type="ECO:0000313" key="11">
    <source>
        <dbReference type="EMBL" id="GKU90051.1"/>
    </source>
</evidence>
<dbReference type="InterPro" id="IPR027417">
    <property type="entry name" value="P-loop_NTPase"/>
</dbReference>
<dbReference type="InterPro" id="IPR021881">
    <property type="entry name" value="NACK_C"/>
</dbReference>
<evidence type="ECO:0000256" key="7">
    <source>
        <dbReference type="PROSITE-ProRule" id="PRU00283"/>
    </source>
</evidence>
<dbReference type="GO" id="GO:0005524">
    <property type="term" value="F:ATP binding"/>
    <property type="evidence" value="ECO:0007669"/>
    <property type="project" value="UniProtKB-UniRule"/>
</dbReference>
<evidence type="ECO:0000256" key="8">
    <source>
        <dbReference type="SAM" id="Coils"/>
    </source>
</evidence>
<keyword evidence="5 8" id="KW-0175">Coiled coil</keyword>
<keyword evidence="12" id="KW-1185">Reference proteome</keyword>
<dbReference type="PROSITE" id="PS50067">
    <property type="entry name" value="KINESIN_MOTOR_2"/>
    <property type="match status" value="1"/>
</dbReference>
<evidence type="ECO:0000256" key="2">
    <source>
        <dbReference type="ARBA" id="ARBA00022701"/>
    </source>
</evidence>
<comment type="caution">
    <text evidence="11">The sequence shown here is derived from an EMBL/GenBank/DDBJ whole genome shotgun (WGS) entry which is preliminary data.</text>
</comment>
<keyword evidence="6 7" id="KW-0505">Motor protein</keyword>
<dbReference type="GO" id="GO:0003777">
    <property type="term" value="F:microtubule motor activity"/>
    <property type="evidence" value="ECO:0007669"/>
    <property type="project" value="InterPro"/>
</dbReference>
<dbReference type="GO" id="GO:0005874">
    <property type="term" value="C:microtubule"/>
    <property type="evidence" value="ECO:0007669"/>
    <property type="project" value="UniProtKB-KW"/>
</dbReference>
<dbReference type="Pfam" id="PF00225">
    <property type="entry name" value="Kinesin"/>
    <property type="match status" value="1"/>
</dbReference>
<dbReference type="InterPro" id="IPR019821">
    <property type="entry name" value="Kinesin_motor_CS"/>
</dbReference>
<evidence type="ECO:0000256" key="5">
    <source>
        <dbReference type="ARBA" id="ARBA00023054"/>
    </source>
</evidence>
<keyword evidence="3 7" id="KW-0547">Nucleotide-binding</keyword>